<comment type="caution">
    <text evidence="2">The sequence shown here is derived from an EMBL/GenBank/DDBJ whole genome shotgun (WGS) entry which is preliminary data.</text>
</comment>
<keyword evidence="3" id="KW-1185">Reference proteome</keyword>
<reference evidence="3" key="1">
    <citation type="submission" date="2016-11" db="EMBL/GenBank/DDBJ databases">
        <title>Genome sequence of Candidatus Phytoplasma solani strain SA-1.</title>
        <authorList>
            <person name="Haryono M."/>
            <person name="Samarzija I."/>
            <person name="Seruga Music M."/>
            <person name="Hogenhout S."/>
            <person name="Kuo C.-H."/>
        </authorList>
    </citation>
    <scope>NUCLEOTIDE SEQUENCE [LARGE SCALE GENOMIC DNA]</scope>
    <source>
        <strain evidence="3">SA-1</strain>
    </source>
</reference>
<dbReference type="Proteomes" id="UP000283896">
    <property type="component" value="Unassembled WGS sequence"/>
</dbReference>
<gene>
    <name evidence="2" type="ORF">PSSA1_v1c5120</name>
</gene>
<sequence length="133" mass="15704">MKNKKILLEFLSSITYLTEDAQYLNYHEFVEAVNGTVWNVDVSDKIEYSKNLTVDDKEKINSFLSSIQHYFYKLKDDISKNVLESLDDEVNDLLEYCKDKNIEIVYDNADYENKDDNNDDKTNKNKEKPKNVK</sequence>
<dbReference type="EMBL" id="MPBG01000008">
    <property type="protein sequence ID" value="RMI87819.1"/>
    <property type="molecule type" value="Genomic_DNA"/>
</dbReference>
<dbReference type="AlphaFoldDB" id="A0A421NUX1"/>
<dbReference type="RefSeq" id="WP_122225559.1">
    <property type="nucleotide sequence ID" value="NZ_MPBG01000008.1"/>
</dbReference>
<evidence type="ECO:0000313" key="2">
    <source>
        <dbReference type="EMBL" id="RMI87819.1"/>
    </source>
</evidence>
<organism evidence="2 3">
    <name type="scientific">Candidatus Phytoplasma solani</name>
    <dbReference type="NCBI Taxonomy" id="69896"/>
    <lineage>
        <taxon>Bacteria</taxon>
        <taxon>Bacillati</taxon>
        <taxon>Mycoplasmatota</taxon>
        <taxon>Mollicutes</taxon>
        <taxon>Acholeplasmatales</taxon>
        <taxon>Acholeplasmataceae</taxon>
        <taxon>Candidatus Phytoplasma</taxon>
        <taxon>16SrXII (Stolbur group)</taxon>
    </lineage>
</organism>
<name>A0A421NUX1_9MOLU</name>
<accession>A0A421NUX1</accession>
<proteinExistence type="predicted"/>
<feature type="region of interest" description="Disordered" evidence="1">
    <location>
        <begin position="108"/>
        <end position="133"/>
    </location>
</feature>
<evidence type="ECO:0000313" key="3">
    <source>
        <dbReference type="Proteomes" id="UP000283896"/>
    </source>
</evidence>
<evidence type="ECO:0000256" key="1">
    <source>
        <dbReference type="SAM" id="MobiDB-lite"/>
    </source>
</evidence>
<feature type="compositionally biased region" description="Basic and acidic residues" evidence="1">
    <location>
        <begin position="111"/>
        <end position="133"/>
    </location>
</feature>
<protein>
    <submittedName>
        <fullName evidence="2">Uncharacterized protein</fullName>
    </submittedName>
</protein>